<reference evidence="2" key="1">
    <citation type="submission" date="2008-12" db="EMBL/GenBank/DDBJ databases">
        <title>Medicago truncatula full length cdna cloning project.</title>
        <authorList>
            <person name="Moskal W."/>
            <person name="Chan A."/>
            <person name="Cheung F."/>
            <person name="Xiao Y."/>
            <person name="Town C.D."/>
        </authorList>
    </citation>
    <scope>NUCLEOTIDE SEQUENCE</scope>
</reference>
<dbReference type="EMBL" id="PSQE01000008">
    <property type="protein sequence ID" value="RHN41495.1"/>
    <property type="molecule type" value="Genomic_DNA"/>
</dbReference>
<feature type="region of interest" description="Disordered" evidence="1">
    <location>
        <begin position="1"/>
        <end position="84"/>
    </location>
</feature>
<evidence type="ECO:0000313" key="3">
    <source>
        <dbReference type="EMBL" id="AFK48022.1"/>
    </source>
</evidence>
<dbReference type="ExpressionAtlas" id="B7FGW9">
    <property type="expression patterns" value="differential"/>
</dbReference>
<protein>
    <submittedName>
        <fullName evidence="2">Uncharacterized protein</fullName>
    </submittedName>
</protein>
<evidence type="ECO:0000256" key="1">
    <source>
        <dbReference type="SAM" id="MobiDB-lite"/>
    </source>
</evidence>
<dbReference type="EMBL" id="BT051334">
    <property type="protein sequence ID" value="ACJ83998.1"/>
    <property type="molecule type" value="mRNA"/>
</dbReference>
<dbReference type="AlphaFoldDB" id="B7FGW9"/>
<reference evidence="3" key="2">
    <citation type="submission" date="2012-05" db="EMBL/GenBank/DDBJ databases">
        <authorList>
            <person name="Krishnakumar V."/>
            <person name="Cheung F."/>
            <person name="Xiao Y."/>
            <person name="Chan A."/>
            <person name="Moskal W.A."/>
            <person name="Town C.D."/>
        </authorList>
    </citation>
    <scope>NUCLEOTIDE SEQUENCE</scope>
</reference>
<dbReference type="Gramene" id="rna47827">
    <property type="protein sequence ID" value="RHN41495.1"/>
    <property type="gene ID" value="gene47827"/>
</dbReference>
<feature type="compositionally biased region" description="Pro residues" evidence="1">
    <location>
        <begin position="17"/>
        <end position="81"/>
    </location>
</feature>
<reference evidence="5" key="3">
    <citation type="journal article" date="2018" name="Nat. Plants">
        <title>Whole-genome landscape of Medicago truncatula symbiotic genes.</title>
        <authorList>
            <person name="Pecrix Y."/>
            <person name="Staton S.E."/>
            <person name="Sallet E."/>
            <person name="Lelandais-Briere C."/>
            <person name="Moreau S."/>
            <person name="Carrere S."/>
            <person name="Blein T."/>
            <person name="Jardinaud M.F."/>
            <person name="Latrasse D."/>
            <person name="Zouine M."/>
            <person name="Zahm M."/>
            <person name="Kreplak J."/>
            <person name="Mayjonade B."/>
            <person name="Satge C."/>
            <person name="Perez M."/>
            <person name="Cauet S."/>
            <person name="Marande W."/>
            <person name="Chantry-Darmon C."/>
            <person name="Lopez-Roques C."/>
            <person name="Bouchez O."/>
            <person name="Berard A."/>
            <person name="Debelle F."/>
            <person name="Munos S."/>
            <person name="Bendahmane A."/>
            <person name="Berges H."/>
            <person name="Niebel A."/>
            <person name="Buitink J."/>
            <person name="Frugier F."/>
            <person name="Benhamed M."/>
            <person name="Crespi M."/>
            <person name="Gouzy J."/>
            <person name="Gamas P."/>
        </authorList>
    </citation>
    <scope>NUCLEOTIDE SEQUENCE [LARGE SCALE GENOMIC DNA]</scope>
    <source>
        <strain evidence="5">cv. Jemalong A17</strain>
    </source>
</reference>
<evidence type="ECO:0000313" key="5">
    <source>
        <dbReference type="Proteomes" id="UP000265566"/>
    </source>
</evidence>
<accession>B7FGW9</accession>
<reference evidence="4" key="4">
    <citation type="journal article" date="2018" name="Nat. Plants">
        <title>Whole-genome landscape of Medicago truncatula symbiotic genes.</title>
        <authorList>
            <person name="Pecrix Y."/>
            <person name="Gamas P."/>
            <person name="Carrere S."/>
        </authorList>
    </citation>
    <scope>NUCLEOTIDE SEQUENCE</scope>
    <source>
        <tissue evidence="4">Leaves</tissue>
    </source>
</reference>
<organism evidence="2">
    <name type="scientific">Medicago truncatula</name>
    <name type="common">Barrel medic</name>
    <name type="synonym">Medicago tribuloides</name>
    <dbReference type="NCBI Taxonomy" id="3880"/>
    <lineage>
        <taxon>Eukaryota</taxon>
        <taxon>Viridiplantae</taxon>
        <taxon>Streptophyta</taxon>
        <taxon>Embryophyta</taxon>
        <taxon>Tracheophyta</taxon>
        <taxon>Spermatophyta</taxon>
        <taxon>Magnoliopsida</taxon>
        <taxon>eudicotyledons</taxon>
        <taxon>Gunneridae</taxon>
        <taxon>Pentapetalae</taxon>
        <taxon>rosids</taxon>
        <taxon>fabids</taxon>
        <taxon>Fabales</taxon>
        <taxon>Fabaceae</taxon>
        <taxon>Papilionoideae</taxon>
        <taxon>50 kb inversion clade</taxon>
        <taxon>NPAAA clade</taxon>
        <taxon>Hologalegina</taxon>
        <taxon>IRL clade</taxon>
        <taxon>Trifolieae</taxon>
        <taxon>Medicago</taxon>
    </lineage>
</organism>
<dbReference type="EMBL" id="BT148228">
    <property type="protein sequence ID" value="AFK48022.1"/>
    <property type="molecule type" value="mRNA"/>
</dbReference>
<evidence type="ECO:0000313" key="4">
    <source>
        <dbReference type="EMBL" id="RHN41495.1"/>
    </source>
</evidence>
<proteinExistence type="evidence at transcript level"/>
<gene>
    <name evidence="4" type="ORF">MtrunA17_Chr8g0366691</name>
</gene>
<dbReference type="PRINTS" id="PR01217">
    <property type="entry name" value="PRICHEXTENSN"/>
</dbReference>
<dbReference type="Proteomes" id="UP000265566">
    <property type="component" value="Chromosome 8"/>
</dbReference>
<evidence type="ECO:0000313" key="2">
    <source>
        <dbReference type="EMBL" id="ACJ83998.1"/>
    </source>
</evidence>
<name>B7FGW9_MEDTR</name>
<sequence>MPSLFPICAPSRHYPPRIGPRSPPTTGSPPTRPPSSPLPDPTTGSPPPPGSPPPDPTPGSPPPSPDPTPGSPPPPGSPPDPSWESFLVAEHMLKPNSTKRAMLRTFEVAI</sequence>